<evidence type="ECO:0000313" key="1">
    <source>
        <dbReference type="EMBL" id="URI06327.1"/>
    </source>
</evidence>
<protein>
    <recommendedName>
        <fullName evidence="3">Glycosyltransferase</fullName>
    </recommendedName>
</protein>
<dbReference type="EMBL" id="CP097635">
    <property type="protein sequence ID" value="URI06327.1"/>
    <property type="molecule type" value="Genomic_DNA"/>
</dbReference>
<gene>
    <name evidence="1" type="ORF">MW290_10390</name>
</gene>
<keyword evidence="2" id="KW-1185">Reference proteome</keyword>
<reference evidence="1" key="1">
    <citation type="submission" date="2022-05" db="EMBL/GenBank/DDBJ databases">
        <title>An RpoN-dependent PEP-CTERM gene is involved in floc formation of an Aquincola tertiaricarbonis strain.</title>
        <authorList>
            <person name="Qiu D."/>
            <person name="Xia M."/>
        </authorList>
    </citation>
    <scope>NUCLEOTIDE SEQUENCE</scope>
    <source>
        <strain evidence="1">RN12</strain>
    </source>
</reference>
<proteinExistence type="predicted"/>
<evidence type="ECO:0000313" key="2">
    <source>
        <dbReference type="Proteomes" id="UP001056201"/>
    </source>
</evidence>
<name>A0ABY4S379_AQUTE</name>
<accession>A0ABY4S379</accession>
<dbReference type="RefSeq" id="WP_250194590.1">
    <property type="nucleotide sequence ID" value="NZ_CP097635.1"/>
</dbReference>
<sequence>MNIDALLFLQHSDIAHFCNNPAPYAGLKQIFIDPGLVDEAARAGLDPALFEYRPLQVGRHCHSRNSTQAMTRAQAIDQQLTRERERLFGDGMLAGWDHGPLRFFFLRALIARHLGEACEGHFPERAVGVFRPRKPQQFYFDSYVSTDTFCAASDRWRVVDHYDDVAHWVDDASAHCFDFTWLQQQARAGRAQAVVHIPTVYANLPHFVAEIARRHNHVLELPSPFWDIPLSRERQPLAPVARMAAEWAGPECAVYRERARALYMRELADLLTQPEALRRQAELFADQCYLQAVNYQGLMRALQGSRPHFILTDHDTGAMGPLFSVAAQLGSEVTVLPHSSYPTQPLPHGLNVTAIERDGFASPVRTVWGARVKTRPVRLSPRRNPPVRPAVKTVCLLLNALSGRGISHVDFIGMAQFHKALAQRCAQAGVQLLVRLKPGAACLPVVAGTLGQTPEALQQVMALPIDQLAQAADVCICHGELTSGAIEFFESGSYVMHVSEEIRPNELPSASSLSTLASLPPMHGPEALQLIDQLLDGSGRFVDLLAAQRAEFAPRLTAADGRLFDA</sequence>
<dbReference type="Proteomes" id="UP001056201">
    <property type="component" value="Chromosome 1"/>
</dbReference>
<evidence type="ECO:0008006" key="3">
    <source>
        <dbReference type="Google" id="ProtNLM"/>
    </source>
</evidence>
<organism evidence="1 2">
    <name type="scientific">Aquincola tertiaricarbonis</name>
    <dbReference type="NCBI Taxonomy" id="391953"/>
    <lineage>
        <taxon>Bacteria</taxon>
        <taxon>Pseudomonadati</taxon>
        <taxon>Pseudomonadota</taxon>
        <taxon>Betaproteobacteria</taxon>
        <taxon>Burkholderiales</taxon>
        <taxon>Sphaerotilaceae</taxon>
        <taxon>Aquincola</taxon>
    </lineage>
</organism>